<dbReference type="GeneID" id="54554246"/>
<dbReference type="InterPro" id="IPR038883">
    <property type="entry name" value="AN11006-like"/>
</dbReference>
<organism evidence="1 2">
    <name type="scientific">Westerdykella ornata</name>
    <dbReference type="NCBI Taxonomy" id="318751"/>
    <lineage>
        <taxon>Eukaryota</taxon>
        <taxon>Fungi</taxon>
        <taxon>Dikarya</taxon>
        <taxon>Ascomycota</taxon>
        <taxon>Pezizomycotina</taxon>
        <taxon>Dothideomycetes</taxon>
        <taxon>Pleosporomycetidae</taxon>
        <taxon>Pleosporales</taxon>
        <taxon>Sporormiaceae</taxon>
        <taxon>Westerdykella</taxon>
    </lineage>
</organism>
<dbReference type="RefSeq" id="XP_033652002.1">
    <property type="nucleotide sequence ID" value="XM_033801071.1"/>
</dbReference>
<accession>A0A6A6JE65</accession>
<name>A0A6A6JE65_WESOR</name>
<dbReference type="Proteomes" id="UP000800097">
    <property type="component" value="Unassembled WGS sequence"/>
</dbReference>
<evidence type="ECO:0000313" key="1">
    <source>
        <dbReference type="EMBL" id="KAF2274463.1"/>
    </source>
</evidence>
<proteinExistence type="predicted"/>
<evidence type="ECO:0000313" key="2">
    <source>
        <dbReference type="Proteomes" id="UP000800097"/>
    </source>
</evidence>
<dbReference type="AlphaFoldDB" id="A0A6A6JE65"/>
<gene>
    <name evidence="1" type="ORF">EI97DRAFT_460051</name>
</gene>
<protein>
    <submittedName>
        <fullName evidence="1">Uncharacterized protein</fullName>
    </submittedName>
</protein>
<keyword evidence="2" id="KW-1185">Reference proteome</keyword>
<dbReference type="OrthoDB" id="62952at2759"/>
<dbReference type="PANTHER" id="PTHR42085:SF1">
    <property type="entry name" value="F-BOX DOMAIN-CONTAINING PROTEIN"/>
    <property type="match status" value="1"/>
</dbReference>
<dbReference type="PANTHER" id="PTHR42085">
    <property type="entry name" value="F-BOX DOMAIN-CONTAINING PROTEIN"/>
    <property type="match status" value="1"/>
</dbReference>
<dbReference type="EMBL" id="ML986502">
    <property type="protein sequence ID" value="KAF2274463.1"/>
    <property type="molecule type" value="Genomic_DNA"/>
</dbReference>
<sequence length="236" mass="26292">MSHSYASRTASIRIPTQSQLGSPLLRLPLELQLMIYGFCLTMPTQIVDPGIPSHLSPCNETDGHQNPALPMLLVCEETYHAVHAAARCLYTNNSFHFTTIANLDSFLGHLPPHHSALLAHISISLDGILGWHPNQTDEWLQYLADDLAGGSKTTWSRVLDSLKTRTPNLKSLMLTLDRDGLISQLALDNRVMCVAQAMVKRVRGLGLEECVVVCPVAELRILWKGLEDQFHFDFEI</sequence>
<reference evidence="1" key="1">
    <citation type="journal article" date="2020" name="Stud. Mycol.">
        <title>101 Dothideomycetes genomes: a test case for predicting lifestyles and emergence of pathogens.</title>
        <authorList>
            <person name="Haridas S."/>
            <person name="Albert R."/>
            <person name="Binder M."/>
            <person name="Bloem J."/>
            <person name="Labutti K."/>
            <person name="Salamov A."/>
            <person name="Andreopoulos B."/>
            <person name="Baker S."/>
            <person name="Barry K."/>
            <person name="Bills G."/>
            <person name="Bluhm B."/>
            <person name="Cannon C."/>
            <person name="Castanera R."/>
            <person name="Culley D."/>
            <person name="Daum C."/>
            <person name="Ezra D."/>
            <person name="Gonzalez J."/>
            <person name="Henrissat B."/>
            <person name="Kuo A."/>
            <person name="Liang C."/>
            <person name="Lipzen A."/>
            <person name="Lutzoni F."/>
            <person name="Magnuson J."/>
            <person name="Mondo S."/>
            <person name="Nolan M."/>
            <person name="Ohm R."/>
            <person name="Pangilinan J."/>
            <person name="Park H.-J."/>
            <person name="Ramirez L."/>
            <person name="Alfaro M."/>
            <person name="Sun H."/>
            <person name="Tritt A."/>
            <person name="Yoshinaga Y."/>
            <person name="Zwiers L.-H."/>
            <person name="Turgeon B."/>
            <person name="Goodwin S."/>
            <person name="Spatafora J."/>
            <person name="Crous P."/>
            <person name="Grigoriev I."/>
        </authorList>
    </citation>
    <scope>NUCLEOTIDE SEQUENCE</scope>
    <source>
        <strain evidence="1">CBS 379.55</strain>
    </source>
</reference>